<dbReference type="Proteomes" id="UP001595855">
    <property type="component" value="Unassembled WGS sequence"/>
</dbReference>
<dbReference type="Gene3D" id="2.50.20.20">
    <property type="match status" value="1"/>
</dbReference>
<feature type="chain" id="PRO_5045298669" description="Lipoprotein" evidence="1">
    <location>
        <begin position="24"/>
        <end position="275"/>
    </location>
</feature>
<comment type="caution">
    <text evidence="2">The sequence shown here is derived from an EMBL/GenBank/DDBJ whole genome shotgun (WGS) entry which is preliminary data.</text>
</comment>
<reference evidence="3" key="1">
    <citation type="journal article" date="2019" name="Int. J. Syst. Evol. Microbiol.">
        <title>The Global Catalogue of Microorganisms (GCM) 10K type strain sequencing project: providing services to taxonomists for standard genome sequencing and annotation.</title>
        <authorList>
            <consortium name="The Broad Institute Genomics Platform"/>
            <consortium name="The Broad Institute Genome Sequencing Center for Infectious Disease"/>
            <person name="Wu L."/>
            <person name="Ma J."/>
        </authorList>
    </citation>
    <scope>NUCLEOTIDE SEQUENCE [LARGE SCALE GENOMIC DNA]</scope>
    <source>
        <strain evidence="3">CGMCC 4.1542</strain>
    </source>
</reference>
<protein>
    <recommendedName>
        <fullName evidence="4">Lipoprotein</fullName>
    </recommendedName>
</protein>
<accession>A0ABV9WZZ1</accession>
<evidence type="ECO:0000313" key="3">
    <source>
        <dbReference type="Proteomes" id="UP001595855"/>
    </source>
</evidence>
<name>A0ABV9WZZ1_9ACTN</name>
<evidence type="ECO:0000313" key="2">
    <source>
        <dbReference type="EMBL" id="MFC5017391.1"/>
    </source>
</evidence>
<proteinExistence type="predicted"/>
<dbReference type="PROSITE" id="PS51257">
    <property type="entry name" value="PROKAR_LIPOPROTEIN"/>
    <property type="match status" value="1"/>
</dbReference>
<organism evidence="2 3">
    <name type="scientific">Streptomyces lienomycini</name>
    <dbReference type="NCBI Taxonomy" id="284035"/>
    <lineage>
        <taxon>Bacteria</taxon>
        <taxon>Bacillati</taxon>
        <taxon>Actinomycetota</taxon>
        <taxon>Actinomycetes</taxon>
        <taxon>Kitasatosporales</taxon>
        <taxon>Streptomycetaceae</taxon>
        <taxon>Streptomyces</taxon>
    </lineage>
</organism>
<keyword evidence="1" id="KW-0732">Signal</keyword>
<sequence>MRRSNRGTALTALLIAAATVGLTGCQSGQDGDGDAGTSKTSASASAPASASASASKAAAAEPFAGLTGKEIADRAVEATSGARSLRIAGDVSDDESGGTIRIDMAMDRQGECAGTMSLDGQGEAELIKTGDTLYMKYDERFLRAQSEGEPAAETDAAVDMLAGRWTRMAATGQDAKDMAAFCDLDGMLGDAEGAGQDVTRGERTDVDGRPALLLHEKDGADRNTLYVATEGKPYLLRFDSESEKDPGTITFSAYDEPVAAKAPTGDVLDLDALGG</sequence>
<dbReference type="RefSeq" id="WP_271416352.1">
    <property type="nucleotide sequence ID" value="NZ_BAAATN010000009.1"/>
</dbReference>
<evidence type="ECO:0000256" key="1">
    <source>
        <dbReference type="SAM" id="SignalP"/>
    </source>
</evidence>
<gene>
    <name evidence="2" type="ORF">ACFPRC_21280</name>
</gene>
<dbReference type="EMBL" id="JBHSJO010000001">
    <property type="protein sequence ID" value="MFC5017391.1"/>
    <property type="molecule type" value="Genomic_DNA"/>
</dbReference>
<feature type="signal peptide" evidence="1">
    <location>
        <begin position="1"/>
        <end position="23"/>
    </location>
</feature>
<evidence type="ECO:0008006" key="4">
    <source>
        <dbReference type="Google" id="ProtNLM"/>
    </source>
</evidence>
<keyword evidence="3" id="KW-1185">Reference proteome</keyword>